<feature type="binding site" evidence="9">
    <location>
        <position position="11"/>
    </location>
    <ligand>
        <name>Mg(2+)</name>
        <dbReference type="ChEBI" id="CHEBI:18420"/>
        <note>catalytic</note>
    </ligand>
</feature>
<dbReference type="GO" id="GO:0004521">
    <property type="term" value="F:RNA endonuclease activity"/>
    <property type="evidence" value="ECO:0007669"/>
    <property type="project" value="InterPro"/>
</dbReference>
<comment type="cofactor">
    <cofactor evidence="1 9">
        <name>Mg(2+)</name>
        <dbReference type="ChEBI" id="CHEBI:18420"/>
    </cofactor>
</comment>
<dbReference type="SUPFAM" id="SSF143430">
    <property type="entry name" value="TTP0101/SSO1404-like"/>
    <property type="match status" value="1"/>
</dbReference>
<dbReference type="OrthoDB" id="9798176at2"/>
<dbReference type="GO" id="GO:0043571">
    <property type="term" value="P:maintenance of CRISPR repeat elements"/>
    <property type="evidence" value="ECO:0007669"/>
    <property type="project" value="UniProtKB-UniRule"/>
</dbReference>
<protein>
    <recommendedName>
        <fullName evidence="9">CRISPR-associated endoribonuclease Cas2</fullName>
        <ecNumber evidence="9">3.1.-.-</ecNumber>
    </recommendedName>
</protein>
<dbReference type="InterPro" id="IPR021127">
    <property type="entry name" value="CRISPR_associated_Cas2"/>
</dbReference>
<dbReference type="EC" id="3.1.-.-" evidence="9"/>
<evidence type="ECO:0000256" key="4">
    <source>
        <dbReference type="ARBA" id="ARBA00022723"/>
    </source>
</evidence>
<evidence type="ECO:0000256" key="7">
    <source>
        <dbReference type="ARBA" id="ARBA00022842"/>
    </source>
</evidence>
<keyword evidence="5 9" id="KW-0255">Endonuclease</keyword>
<evidence type="ECO:0000256" key="8">
    <source>
        <dbReference type="ARBA" id="ARBA00023118"/>
    </source>
</evidence>
<dbReference type="Gene3D" id="3.30.70.240">
    <property type="match status" value="1"/>
</dbReference>
<evidence type="ECO:0000256" key="6">
    <source>
        <dbReference type="ARBA" id="ARBA00022801"/>
    </source>
</evidence>
<keyword evidence="3 9" id="KW-0540">Nuclease</keyword>
<evidence type="ECO:0000256" key="3">
    <source>
        <dbReference type="ARBA" id="ARBA00022722"/>
    </source>
</evidence>
<dbReference type="Proteomes" id="UP000184295">
    <property type="component" value="Unassembled WGS sequence"/>
</dbReference>
<keyword evidence="8 9" id="KW-0051">Antiviral defense</keyword>
<keyword evidence="11" id="KW-1185">Reference proteome</keyword>
<gene>
    <name evidence="9" type="primary">cas2</name>
    <name evidence="10" type="ORF">SAMN02745225_02072</name>
</gene>
<reference evidence="11" key="1">
    <citation type="submission" date="2016-11" db="EMBL/GenBank/DDBJ databases">
        <authorList>
            <person name="Varghese N."/>
            <person name="Submissions S."/>
        </authorList>
    </citation>
    <scope>NUCLEOTIDE SEQUENCE [LARGE SCALE GENOMIC DNA]</scope>
    <source>
        <strain evidence="11">DSM 19514</strain>
    </source>
</reference>
<evidence type="ECO:0000256" key="9">
    <source>
        <dbReference type="HAMAP-Rule" id="MF_01471"/>
    </source>
</evidence>
<dbReference type="GO" id="GO:0046872">
    <property type="term" value="F:metal ion binding"/>
    <property type="evidence" value="ECO:0007669"/>
    <property type="project" value="UniProtKB-UniRule"/>
</dbReference>
<dbReference type="EMBL" id="FQUL01000042">
    <property type="protein sequence ID" value="SHE94820.1"/>
    <property type="molecule type" value="Genomic_DNA"/>
</dbReference>
<keyword evidence="4 9" id="KW-0479">Metal-binding</keyword>
<organism evidence="10 11">
    <name type="scientific">Ferrithrix thermotolerans DSM 19514</name>
    <dbReference type="NCBI Taxonomy" id="1121881"/>
    <lineage>
        <taxon>Bacteria</taxon>
        <taxon>Bacillati</taxon>
        <taxon>Actinomycetota</taxon>
        <taxon>Acidimicrobiia</taxon>
        <taxon>Acidimicrobiales</taxon>
        <taxon>Acidimicrobiaceae</taxon>
        <taxon>Ferrithrix</taxon>
    </lineage>
</organism>
<dbReference type="STRING" id="1121881.SAMN02745225_02072"/>
<evidence type="ECO:0000313" key="10">
    <source>
        <dbReference type="EMBL" id="SHE94820.1"/>
    </source>
</evidence>
<dbReference type="RefSeq" id="WP_072792174.1">
    <property type="nucleotide sequence ID" value="NZ_FQUL01000042.1"/>
</dbReference>
<dbReference type="GO" id="GO:0016787">
    <property type="term" value="F:hydrolase activity"/>
    <property type="evidence" value="ECO:0007669"/>
    <property type="project" value="UniProtKB-KW"/>
</dbReference>
<sequence length="95" mass="10976">MKLRRYLVCYDIRDAKRLREIAKCLAGYGDRIQYSIYLCDLPSIEINKLEMRIERIVDPSVDSVMVVDLGKPDTPNKITVFGVLDMSPSYVSRVF</sequence>
<comment type="similarity">
    <text evidence="2 9">Belongs to the CRISPR-associated endoribonuclease Cas2 protein family.</text>
</comment>
<keyword evidence="7 9" id="KW-0460">Magnesium</keyword>
<dbReference type="GO" id="GO:0051607">
    <property type="term" value="P:defense response to virus"/>
    <property type="evidence" value="ECO:0007669"/>
    <property type="project" value="UniProtKB-UniRule"/>
</dbReference>
<dbReference type="PANTHER" id="PTHR34405">
    <property type="entry name" value="CRISPR-ASSOCIATED ENDORIBONUCLEASE CAS2"/>
    <property type="match status" value="1"/>
</dbReference>
<evidence type="ECO:0000256" key="1">
    <source>
        <dbReference type="ARBA" id="ARBA00001946"/>
    </source>
</evidence>
<dbReference type="InterPro" id="IPR019199">
    <property type="entry name" value="Virulence_VapD/CRISPR_Cas2"/>
</dbReference>
<dbReference type="Pfam" id="PF09827">
    <property type="entry name" value="CRISPR_Cas2"/>
    <property type="match status" value="1"/>
</dbReference>
<proteinExistence type="inferred from homology"/>
<evidence type="ECO:0000256" key="5">
    <source>
        <dbReference type="ARBA" id="ARBA00022759"/>
    </source>
</evidence>
<accession>A0A1M4XN33</accession>
<evidence type="ECO:0000256" key="2">
    <source>
        <dbReference type="ARBA" id="ARBA00009959"/>
    </source>
</evidence>
<dbReference type="NCBIfam" id="TIGR01573">
    <property type="entry name" value="cas2"/>
    <property type="match status" value="1"/>
</dbReference>
<evidence type="ECO:0000313" key="11">
    <source>
        <dbReference type="Proteomes" id="UP000184295"/>
    </source>
</evidence>
<dbReference type="HAMAP" id="MF_01471">
    <property type="entry name" value="Cas2"/>
    <property type="match status" value="1"/>
</dbReference>
<comment type="function">
    <text evidence="9">CRISPR (clustered regularly interspaced short palindromic repeat), is an adaptive immune system that provides protection against mobile genetic elements (viruses, transposable elements and conjugative plasmids). CRISPR clusters contain sequences complementary to antecedent mobile elements and target invading nucleic acids. CRISPR clusters are transcribed and processed into CRISPR RNA (crRNA). Functions as a ssRNA-specific endoribonuclease. Involved in the integration of spacer DNA into the CRISPR cassette.</text>
</comment>
<keyword evidence="6 9" id="KW-0378">Hydrolase</keyword>
<name>A0A1M4XN33_9ACTN</name>
<dbReference type="AlphaFoldDB" id="A0A1M4XN33"/>
<dbReference type="CDD" id="cd09725">
    <property type="entry name" value="Cas2_I_II_III"/>
    <property type="match status" value="1"/>
</dbReference>
<comment type="subunit">
    <text evidence="9">Homodimer, forms a heterotetramer with a Cas1 homodimer.</text>
</comment>
<dbReference type="PANTHER" id="PTHR34405:SF3">
    <property type="entry name" value="CRISPR-ASSOCIATED ENDORIBONUCLEASE CAS2 3"/>
    <property type="match status" value="1"/>
</dbReference>